<protein>
    <submittedName>
        <fullName evidence="2">Uncharacterized protein</fullName>
    </submittedName>
</protein>
<gene>
    <name evidence="2" type="ORF">KP509_39G057900</name>
</gene>
<dbReference type="EMBL" id="CM035444">
    <property type="protein sequence ID" value="KAH7277586.1"/>
    <property type="molecule type" value="Genomic_DNA"/>
</dbReference>
<feature type="region of interest" description="Disordered" evidence="1">
    <location>
        <begin position="223"/>
        <end position="243"/>
    </location>
</feature>
<name>A0A8T2Q1S8_CERRI</name>
<comment type="caution">
    <text evidence="2">The sequence shown here is derived from an EMBL/GenBank/DDBJ whole genome shotgun (WGS) entry which is preliminary data.</text>
</comment>
<evidence type="ECO:0000256" key="1">
    <source>
        <dbReference type="SAM" id="MobiDB-lite"/>
    </source>
</evidence>
<dbReference type="Proteomes" id="UP000825935">
    <property type="component" value="Chromosome 39"/>
</dbReference>
<organism evidence="2 3">
    <name type="scientific">Ceratopteris richardii</name>
    <name type="common">Triangle waterfern</name>
    <dbReference type="NCBI Taxonomy" id="49495"/>
    <lineage>
        <taxon>Eukaryota</taxon>
        <taxon>Viridiplantae</taxon>
        <taxon>Streptophyta</taxon>
        <taxon>Embryophyta</taxon>
        <taxon>Tracheophyta</taxon>
        <taxon>Polypodiopsida</taxon>
        <taxon>Polypodiidae</taxon>
        <taxon>Polypodiales</taxon>
        <taxon>Pteridineae</taxon>
        <taxon>Pteridaceae</taxon>
        <taxon>Parkerioideae</taxon>
        <taxon>Ceratopteris</taxon>
    </lineage>
</organism>
<dbReference type="AlphaFoldDB" id="A0A8T2Q1S8"/>
<reference evidence="2" key="1">
    <citation type="submission" date="2021-08" db="EMBL/GenBank/DDBJ databases">
        <title>WGS assembly of Ceratopteris richardii.</title>
        <authorList>
            <person name="Marchant D.B."/>
            <person name="Chen G."/>
            <person name="Jenkins J."/>
            <person name="Shu S."/>
            <person name="Leebens-Mack J."/>
            <person name="Grimwood J."/>
            <person name="Schmutz J."/>
            <person name="Soltis P."/>
            <person name="Soltis D."/>
            <person name="Chen Z.-H."/>
        </authorList>
    </citation>
    <scope>NUCLEOTIDE SEQUENCE</scope>
    <source>
        <strain evidence="2">Whitten #5841</strain>
        <tissue evidence="2">Leaf</tissue>
    </source>
</reference>
<sequence length="332" mass="37340">MRFFVRGVPRQGWRLSENSTCSCEKDGLRRFVDPLDANGSINKQTLNARGPAGATTHIPFLFHSFSSSTMKAARNPRAIDVSFELNGPPRNIRHEKSIMYQGLQKQRDGNSGCMGWRSMSSVKGSELVFHESKDSELIFEESTEANINAHAAENWENCDFRNFPALESSFFENCAQPSDLRMRKKRFLKEKRSHHTVESKIFRTDSFIPEPRGRRYDFGFTNAAIQPPPLEPGARPQGGFDIDIKLDSSNADTDEASSDIIERHSFVQNLSAVISETSNINQNAGESNFETMDNSLSHSEDDLFDLENESLWDPYNIEGSESLFSASSDSST</sequence>
<accession>A0A8T2Q1S8</accession>
<evidence type="ECO:0000313" key="2">
    <source>
        <dbReference type="EMBL" id="KAH7277586.1"/>
    </source>
</evidence>
<dbReference type="OrthoDB" id="1934035at2759"/>
<evidence type="ECO:0000313" key="3">
    <source>
        <dbReference type="Proteomes" id="UP000825935"/>
    </source>
</evidence>
<proteinExistence type="predicted"/>
<keyword evidence="3" id="KW-1185">Reference proteome</keyword>